<dbReference type="Pfam" id="PF02687">
    <property type="entry name" value="FtsX"/>
    <property type="match status" value="1"/>
</dbReference>
<keyword evidence="2" id="KW-1003">Cell membrane</keyword>
<keyword evidence="4 7" id="KW-1133">Transmembrane helix</keyword>
<proteinExistence type="inferred from homology"/>
<dbReference type="Pfam" id="PF12704">
    <property type="entry name" value="MacB_PCD"/>
    <property type="match status" value="1"/>
</dbReference>
<feature type="transmembrane region" description="Helical" evidence="7">
    <location>
        <begin position="341"/>
        <end position="368"/>
    </location>
</feature>
<dbReference type="InterPro" id="IPR003838">
    <property type="entry name" value="ABC3_permease_C"/>
</dbReference>
<dbReference type="Proteomes" id="UP001652338">
    <property type="component" value="Unassembled WGS sequence"/>
</dbReference>
<evidence type="ECO:0000259" key="8">
    <source>
        <dbReference type="Pfam" id="PF02687"/>
    </source>
</evidence>
<evidence type="ECO:0000256" key="2">
    <source>
        <dbReference type="ARBA" id="ARBA00022475"/>
    </source>
</evidence>
<dbReference type="InterPro" id="IPR025857">
    <property type="entry name" value="MacB_PCD"/>
</dbReference>
<accession>A0ABT2SLM1</accession>
<keyword evidence="11" id="KW-1185">Reference proteome</keyword>
<comment type="caution">
    <text evidence="10">The sequence shown here is derived from an EMBL/GenBank/DDBJ whole genome shotgun (WGS) entry which is preliminary data.</text>
</comment>
<comment type="subcellular location">
    <subcellularLocation>
        <location evidence="1">Cell membrane</location>
        <topology evidence="1">Multi-pass membrane protein</topology>
    </subcellularLocation>
</comment>
<keyword evidence="3 7" id="KW-0812">Transmembrane</keyword>
<feature type="transmembrane region" description="Helical" evidence="7">
    <location>
        <begin position="299"/>
        <end position="320"/>
    </location>
</feature>
<evidence type="ECO:0000259" key="9">
    <source>
        <dbReference type="Pfam" id="PF12704"/>
    </source>
</evidence>
<sequence length="421" mass="45956">MLENIRLSFQGIWSHKMRSFLTMLGIIIGIASIIAIVSTIQGTNEQLMQNVVGSGTNAVDINLSQGSADNPLDFSWNSVPYGIPVLTENIREELLNVDGVEDATFYVSRTYADGIYYLNQSLQGADIYGIDNRYFNVNGYVVRTGREFIDSDYKNFHKVAILDQDAASTLFQEESALGKTIEISGEPFTVVGVAQLQSEFEPVINSIDEYYTYMGDDSSTGKVFIPYESWPIIYQYDEPQNVSVRAADVKAMTTVGKPCAEILNGYLNTSSSEIKYRAKNTLENVEKQQQINQSTNQQLIWIASISLLVGGIGVMNIMLVSVTERTSEIGLKKAIGARKRVILTQFLTEAAVLTSMGGIIGVVAGIAMAQAISKIAQVPVGISIPAIIGSVIFSTVIGVIFGFVPSIKASNLNPIDALRHE</sequence>
<dbReference type="EMBL" id="JAOQKE010000006">
    <property type="protein sequence ID" value="MCU6725211.1"/>
    <property type="molecule type" value="Genomic_DNA"/>
</dbReference>
<evidence type="ECO:0000256" key="3">
    <source>
        <dbReference type="ARBA" id="ARBA00022692"/>
    </source>
</evidence>
<evidence type="ECO:0000313" key="11">
    <source>
        <dbReference type="Proteomes" id="UP001652338"/>
    </source>
</evidence>
<organism evidence="10 11">
    <name type="scientific">Muricoprocola aceti</name>
    <dbReference type="NCBI Taxonomy" id="2981772"/>
    <lineage>
        <taxon>Bacteria</taxon>
        <taxon>Bacillati</taxon>
        <taxon>Bacillota</taxon>
        <taxon>Clostridia</taxon>
        <taxon>Lachnospirales</taxon>
        <taxon>Lachnospiraceae</taxon>
        <taxon>Muricoprocola</taxon>
    </lineage>
</organism>
<feature type="domain" description="ABC3 transporter permease C-terminal" evidence="8">
    <location>
        <begin position="302"/>
        <end position="414"/>
    </location>
</feature>
<comment type="similarity">
    <text evidence="6">Belongs to the ABC-4 integral membrane protein family.</text>
</comment>
<dbReference type="RefSeq" id="WP_262654561.1">
    <property type="nucleotide sequence ID" value="NZ_JAOQKE010000006.1"/>
</dbReference>
<dbReference type="PANTHER" id="PTHR30572:SF4">
    <property type="entry name" value="ABC TRANSPORTER PERMEASE YTRF"/>
    <property type="match status" value="1"/>
</dbReference>
<feature type="transmembrane region" description="Helical" evidence="7">
    <location>
        <begin position="20"/>
        <end position="40"/>
    </location>
</feature>
<feature type="domain" description="MacB-like periplasmic core" evidence="9">
    <location>
        <begin position="19"/>
        <end position="255"/>
    </location>
</feature>
<gene>
    <name evidence="10" type="ORF">OCV47_07595</name>
</gene>
<evidence type="ECO:0000256" key="7">
    <source>
        <dbReference type="SAM" id="Phobius"/>
    </source>
</evidence>
<dbReference type="InterPro" id="IPR050250">
    <property type="entry name" value="Macrolide_Exporter_MacB"/>
</dbReference>
<evidence type="ECO:0000256" key="6">
    <source>
        <dbReference type="ARBA" id="ARBA00038076"/>
    </source>
</evidence>
<evidence type="ECO:0000313" key="10">
    <source>
        <dbReference type="EMBL" id="MCU6725211.1"/>
    </source>
</evidence>
<evidence type="ECO:0000256" key="5">
    <source>
        <dbReference type="ARBA" id="ARBA00023136"/>
    </source>
</evidence>
<keyword evidence="5 7" id="KW-0472">Membrane</keyword>
<dbReference type="PANTHER" id="PTHR30572">
    <property type="entry name" value="MEMBRANE COMPONENT OF TRANSPORTER-RELATED"/>
    <property type="match status" value="1"/>
</dbReference>
<evidence type="ECO:0000256" key="4">
    <source>
        <dbReference type="ARBA" id="ARBA00022989"/>
    </source>
</evidence>
<reference evidence="10 11" key="1">
    <citation type="journal article" date="2021" name="ISME Commun">
        <title>Automated analysis of genomic sequences facilitates high-throughput and comprehensive description of bacteria.</title>
        <authorList>
            <person name="Hitch T.C.A."/>
        </authorList>
    </citation>
    <scope>NUCLEOTIDE SEQUENCE [LARGE SCALE GENOMIC DNA]</scope>
    <source>
        <strain evidence="10 11">Sanger_29</strain>
    </source>
</reference>
<protein>
    <submittedName>
        <fullName evidence="10">ABC transporter permease</fullName>
    </submittedName>
</protein>
<name>A0ABT2SLM1_9FIRM</name>
<feature type="transmembrane region" description="Helical" evidence="7">
    <location>
        <begin position="380"/>
        <end position="404"/>
    </location>
</feature>
<evidence type="ECO:0000256" key="1">
    <source>
        <dbReference type="ARBA" id="ARBA00004651"/>
    </source>
</evidence>